<dbReference type="AlphaFoldDB" id="A0A151A1X9"/>
<dbReference type="RefSeq" id="WP_061853547.1">
    <property type="nucleotide sequence ID" value="NZ_LUGM01000002.1"/>
</dbReference>
<sequence>MFIDKTETFILNIGGLSKRKNRKQLLKLCRQINFCSALNYTIAKYKHIYALEITLPKQQLPFLLSFLSFNNYTIYQVVKSSKASTLIDSDQLPKASKRFEIYIDGLSDVFIKDKIIDIMNMLTTSESIAYTMSRNTLNVNCSVATFAQLIYQLATKNIDILNAVYCPKVTSTRKERIS</sequence>
<organism evidence="1 2">
    <name type="scientific">Staphylococcus kloosii</name>
    <dbReference type="NCBI Taxonomy" id="29384"/>
    <lineage>
        <taxon>Bacteria</taxon>
        <taxon>Bacillati</taxon>
        <taxon>Bacillota</taxon>
        <taxon>Bacilli</taxon>
        <taxon>Bacillales</taxon>
        <taxon>Staphylococcaceae</taxon>
        <taxon>Staphylococcus</taxon>
    </lineage>
</organism>
<evidence type="ECO:0000313" key="2">
    <source>
        <dbReference type="Proteomes" id="UP000075418"/>
    </source>
</evidence>
<protein>
    <submittedName>
        <fullName evidence="1">Uncharacterized protein</fullName>
    </submittedName>
</protein>
<dbReference type="Proteomes" id="UP000075418">
    <property type="component" value="Unassembled WGS sequence"/>
</dbReference>
<gene>
    <name evidence="1" type="ORF">A0131_00625</name>
</gene>
<dbReference type="EMBL" id="LUGM01000002">
    <property type="protein sequence ID" value="KYH13317.1"/>
    <property type="molecule type" value="Genomic_DNA"/>
</dbReference>
<proteinExistence type="predicted"/>
<accession>A0A151A1X9</accession>
<reference evidence="1 2" key="1">
    <citation type="submission" date="2016-02" db="EMBL/GenBank/DDBJ databases">
        <title>Draft genome sequence of hydrocarbon degrading Staphylococcus saprophyticus Strain CNV2, isolated from crude-oil contaminated soil from Noonmati Oil Refinery, Guwahati, Assam, India.</title>
        <authorList>
            <person name="Mukherjee A."/>
            <person name="Chettri B."/>
            <person name="Langpoklakpam J."/>
            <person name="Singh A.K."/>
            <person name="Chattopadhyay D.J."/>
        </authorList>
    </citation>
    <scope>NUCLEOTIDE SEQUENCE [LARGE SCALE GENOMIC DNA]</scope>
    <source>
        <strain evidence="1 2">CNV2</strain>
    </source>
</reference>
<evidence type="ECO:0000313" key="1">
    <source>
        <dbReference type="EMBL" id="KYH13317.1"/>
    </source>
</evidence>
<comment type="caution">
    <text evidence="1">The sequence shown here is derived from an EMBL/GenBank/DDBJ whole genome shotgun (WGS) entry which is preliminary data.</text>
</comment>
<name>A0A151A1X9_9STAP</name>